<protein>
    <recommendedName>
        <fullName evidence="2">Phage shock protein PspC N-terminal domain-containing protein</fullName>
    </recommendedName>
</protein>
<reference evidence="3 4" key="1">
    <citation type="submission" date="2014-12" db="EMBL/GenBank/DDBJ databases">
        <title>Draft Genome Sequence of Pseudoalteromonas luteoviolacea HI1.</title>
        <authorList>
            <person name="Asahina A.Y."/>
            <person name="Hadfield M.G."/>
        </authorList>
    </citation>
    <scope>NUCLEOTIDE SEQUENCE [LARGE SCALE GENOMIC DNA]</scope>
    <source>
        <strain evidence="3 4">HI1</strain>
    </source>
</reference>
<dbReference type="InterPro" id="IPR007168">
    <property type="entry name" value="Phageshock_PspC_N"/>
</dbReference>
<dbReference type="Pfam" id="PF04024">
    <property type="entry name" value="PspC"/>
    <property type="match status" value="1"/>
</dbReference>
<accession>A0A0C1ML64</accession>
<gene>
    <name evidence="3" type="ORF">JF50_03390</name>
</gene>
<dbReference type="AlphaFoldDB" id="A0A0C1ML64"/>
<dbReference type="EMBL" id="JWIC01000004">
    <property type="protein sequence ID" value="KID57809.1"/>
    <property type="molecule type" value="Genomic_DNA"/>
</dbReference>
<evidence type="ECO:0000259" key="2">
    <source>
        <dbReference type="Pfam" id="PF04024"/>
    </source>
</evidence>
<dbReference type="RefSeq" id="WP_039608110.1">
    <property type="nucleotide sequence ID" value="NZ_JWIC01000004.1"/>
</dbReference>
<keyword evidence="1" id="KW-0812">Transmembrane</keyword>
<dbReference type="Proteomes" id="UP000031327">
    <property type="component" value="Unassembled WGS sequence"/>
</dbReference>
<sequence length="66" mass="7595">MYSDRYKNTQRYAGQKKIAGVCCQVAQKLDLPVWVVRLLMVLLALKFTWPCIIGYAIGWLCLTSKK</sequence>
<keyword evidence="1" id="KW-0472">Membrane</keyword>
<proteinExistence type="predicted"/>
<comment type="caution">
    <text evidence="3">The sequence shown here is derived from an EMBL/GenBank/DDBJ whole genome shotgun (WGS) entry which is preliminary data.</text>
</comment>
<keyword evidence="1" id="KW-1133">Transmembrane helix</keyword>
<dbReference type="OrthoDB" id="5772680at2"/>
<evidence type="ECO:0000313" key="4">
    <source>
        <dbReference type="Proteomes" id="UP000031327"/>
    </source>
</evidence>
<name>A0A0C1ML64_9GAMM</name>
<organism evidence="3 4">
    <name type="scientific">Pseudoalteromonas luteoviolacea</name>
    <dbReference type="NCBI Taxonomy" id="43657"/>
    <lineage>
        <taxon>Bacteria</taxon>
        <taxon>Pseudomonadati</taxon>
        <taxon>Pseudomonadota</taxon>
        <taxon>Gammaproteobacteria</taxon>
        <taxon>Alteromonadales</taxon>
        <taxon>Pseudoalteromonadaceae</taxon>
        <taxon>Pseudoalteromonas</taxon>
    </lineage>
</organism>
<feature type="transmembrane region" description="Helical" evidence="1">
    <location>
        <begin position="38"/>
        <end position="62"/>
    </location>
</feature>
<evidence type="ECO:0000313" key="3">
    <source>
        <dbReference type="EMBL" id="KID57809.1"/>
    </source>
</evidence>
<feature type="domain" description="Phage shock protein PspC N-terminal" evidence="2">
    <location>
        <begin position="11"/>
        <end position="63"/>
    </location>
</feature>
<evidence type="ECO:0000256" key="1">
    <source>
        <dbReference type="SAM" id="Phobius"/>
    </source>
</evidence>